<keyword evidence="4 11" id="KW-0479">Metal-binding</keyword>
<dbReference type="PANTHER" id="PTHR38839">
    <property type="entry name" value="TRANSCRIPTIONAL REGULATOR WHID-RELATED"/>
    <property type="match status" value="1"/>
</dbReference>
<keyword evidence="3 11" id="KW-0004">4Fe-4S</keyword>
<reference evidence="13 14" key="1">
    <citation type="submission" date="2014-07" db="EMBL/GenBank/DDBJ databases">
        <title>Genome Sequence of Rhodococcus opacus Strain R7, a Biodegrader of Mono- and Polycyclic Aromatic Hydrocarbons.</title>
        <authorList>
            <person name="Di Gennaro P."/>
            <person name="Zampolli J."/>
            <person name="Presti I."/>
            <person name="Cappelletti M."/>
            <person name="D'Ursi P."/>
            <person name="Orro A."/>
            <person name="Mezzelani A."/>
            <person name="Milanesi L."/>
        </authorList>
    </citation>
    <scope>NUCLEOTIDE SEQUENCE [LARGE SCALE GENOMIC DNA]</scope>
    <source>
        <strain evidence="13 14">R7</strain>
        <plasmid evidence="13">pPDG3</plasmid>
    </source>
</reference>
<evidence type="ECO:0000256" key="8">
    <source>
        <dbReference type="ARBA" id="ARBA00023125"/>
    </source>
</evidence>
<dbReference type="GO" id="GO:0003677">
    <property type="term" value="F:DNA binding"/>
    <property type="evidence" value="ECO:0007669"/>
    <property type="project" value="UniProtKB-UniRule"/>
</dbReference>
<dbReference type="GO" id="GO:0051539">
    <property type="term" value="F:4 iron, 4 sulfur cluster binding"/>
    <property type="evidence" value="ECO:0007669"/>
    <property type="project" value="UniProtKB-UniRule"/>
</dbReference>
<dbReference type="InterPro" id="IPR034768">
    <property type="entry name" value="4FE4S_WBL"/>
</dbReference>
<comment type="similarity">
    <text evidence="2 11">Belongs to the WhiB family.</text>
</comment>
<comment type="subcellular location">
    <subcellularLocation>
        <location evidence="1 11">Cytoplasm</location>
    </subcellularLocation>
</comment>
<accession>A0A076F621</accession>
<keyword evidence="9 11" id="KW-1015">Disulfide bond</keyword>
<evidence type="ECO:0000256" key="3">
    <source>
        <dbReference type="ARBA" id="ARBA00022485"/>
    </source>
</evidence>
<dbReference type="AlphaFoldDB" id="A0A076F621"/>
<dbReference type="PROSITE" id="PS51674">
    <property type="entry name" value="4FE4S_WBL"/>
    <property type="match status" value="1"/>
</dbReference>
<feature type="binding site" evidence="11">
    <location>
        <position position="26"/>
    </location>
    <ligand>
        <name>[4Fe-4S] cluster</name>
        <dbReference type="ChEBI" id="CHEBI:49883"/>
    </ligand>
</feature>
<dbReference type="Proteomes" id="UP000028488">
    <property type="component" value="Plasmid pPDG3"/>
</dbReference>
<dbReference type="GO" id="GO:0005737">
    <property type="term" value="C:cytoplasm"/>
    <property type="evidence" value="ECO:0007669"/>
    <property type="project" value="UniProtKB-SubCell"/>
</dbReference>
<feature type="binding site" evidence="11">
    <location>
        <position position="58"/>
    </location>
    <ligand>
        <name>[4Fe-4S] cluster</name>
        <dbReference type="ChEBI" id="CHEBI:49883"/>
    </ligand>
</feature>
<evidence type="ECO:0000313" key="14">
    <source>
        <dbReference type="Proteomes" id="UP000028488"/>
    </source>
</evidence>
<evidence type="ECO:0000259" key="12">
    <source>
        <dbReference type="PROSITE" id="PS51674"/>
    </source>
</evidence>
<dbReference type="GO" id="GO:0046872">
    <property type="term" value="F:metal ion binding"/>
    <property type="evidence" value="ECO:0007669"/>
    <property type="project" value="UniProtKB-KW"/>
</dbReference>
<organism evidence="13 14">
    <name type="scientific">Rhodococcus opacus</name>
    <name type="common">Nocardia opaca</name>
    <dbReference type="NCBI Taxonomy" id="37919"/>
    <lineage>
        <taxon>Bacteria</taxon>
        <taxon>Bacillati</taxon>
        <taxon>Actinomycetota</taxon>
        <taxon>Actinomycetes</taxon>
        <taxon>Mycobacteriales</taxon>
        <taxon>Nocardiaceae</taxon>
        <taxon>Rhodococcus</taxon>
    </lineage>
</organism>
<dbReference type="GO" id="GO:0045892">
    <property type="term" value="P:negative regulation of DNA-templated transcription"/>
    <property type="evidence" value="ECO:0007669"/>
    <property type="project" value="TreeGrafter"/>
</dbReference>
<evidence type="ECO:0000313" key="13">
    <source>
        <dbReference type="EMBL" id="AII11129.1"/>
    </source>
</evidence>
<evidence type="ECO:0000256" key="11">
    <source>
        <dbReference type="HAMAP-Rule" id="MF_01479"/>
    </source>
</evidence>
<feature type="binding site" evidence="11">
    <location>
        <position position="49"/>
    </location>
    <ligand>
        <name>[4Fe-4S] cluster</name>
        <dbReference type="ChEBI" id="CHEBI:49883"/>
    </ligand>
</feature>
<keyword evidence="7 11" id="KW-0805">Transcription regulation</keyword>
<keyword evidence="5 11" id="KW-0408">Iron</keyword>
<dbReference type="EMBL" id="CP008950">
    <property type="protein sequence ID" value="AII11129.1"/>
    <property type="molecule type" value="Genomic_DNA"/>
</dbReference>
<feature type="domain" description="4Fe-4S Wbl-type" evidence="12">
    <location>
        <begin position="25"/>
        <end position="82"/>
    </location>
</feature>
<comment type="cofactor">
    <cofactor evidence="11">
        <name>[4Fe-4S] cluster</name>
        <dbReference type="ChEBI" id="CHEBI:49883"/>
    </cofactor>
    <text evidence="11">Binds 1 [4Fe-4S] cluster per subunit. Following nitrosylation of the [4Fe-4S] cluster binds 1 [4Fe-8(NO)] cluster per subunit.</text>
</comment>
<gene>
    <name evidence="11" type="primary">whiB</name>
    <name evidence="13" type="ORF">EP51_44535</name>
</gene>
<comment type="PTM">
    <text evidence="11">Upon Fe-S cluster removal intramolecular disulfide bonds are formed.</text>
</comment>
<dbReference type="PANTHER" id="PTHR38839:SF4">
    <property type="entry name" value="TRANSCRIPTIONAL REGULATOR WHIB"/>
    <property type="match status" value="1"/>
</dbReference>
<evidence type="ECO:0000256" key="10">
    <source>
        <dbReference type="ARBA" id="ARBA00023163"/>
    </source>
</evidence>
<sequence>MSEMTDTDTRPRMALDAPQWRDFALCRVTDPEAFFPETGENRRPAKRVCSGCEVRDACLAEALAHDERFGIWGGLTAAERRKHYPKRHR</sequence>
<evidence type="ECO:0000256" key="7">
    <source>
        <dbReference type="ARBA" id="ARBA00023015"/>
    </source>
</evidence>
<comment type="PTM">
    <text evidence="11">The Fe-S cluster can be nitrosylated by nitric oxide (NO).</text>
</comment>
<evidence type="ECO:0000256" key="6">
    <source>
        <dbReference type="ARBA" id="ARBA00023014"/>
    </source>
</evidence>
<keyword evidence="8 11" id="KW-0238">DNA-binding</keyword>
<proteinExistence type="inferred from homology"/>
<feature type="binding site" evidence="11">
    <location>
        <position position="52"/>
    </location>
    <ligand>
        <name>[4Fe-4S] cluster</name>
        <dbReference type="ChEBI" id="CHEBI:49883"/>
    </ligand>
</feature>
<dbReference type="GO" id="GO:0035731">
    <property type="term" value="F:dinitrosyl-iron complex binding"/>
    <property type="evidence" value="ECO:0007669"/>
    <property type="project" value="UniProtKB-UniRule"/>
</dbReference>
<evidence type="ECO:0000256" key="2">
    <source>
        <dbReference type="ARBA" id="ARBA00006597"/>
    </source>
</evidence>
<geneLocation type="plasmid" evidence="13 14">
    <name>pPDG3</name>
</geneLocation>
<keyword evidence="6 11" id="KW-0411">Iron-sulfur</keyword>
<dbReference type="GO" id="GO:0047134">
    <property type="term" value="F:protein-disulfide reductase [NAD(P)H] activity"/>
    <property type="evidence" value="ECO:0007669"/>
    <property type="project" value="TreeGrafter"/>
</dbReference>
<evidence type="ECO:0000256" key="9">
    <source>
        <dbReference type="ARBA" id="ARBA00023157"/>
    </source>
</evidence>
<evidence type="ECO:0000256" key="1">
    <source>
        <dbReference type="ARBA" id="ARBA00004496"/>
    </source>
</evidence>
<protein>
    <recommendedName>
        <fullName evidence="11">Transcriptional regulator WhiB</fullName>
    </recommendedName>
</protein>
<name>A0A076F621_RHOOP</name>
<keyword evidence="10 11" id="KW-0804">Transcription</keyword>
<evidence type="ECO:0000256" key="5">
    <source>
        <dbReference type="ARBA" id="ARBA00023004"/>
    </source>
</evidence>
<dbReference type="HAMAP" id="MF_01479">
    <property type="entry name" value="WhiB"/>
    <property type="match status" value="1"/>
</dbReference>
<keyword evidence="13" id="KW-0614">Plasmid</keyword>
<evidence type="ECO:0000256" key="4">
    <source>
        <dbReference type="ARBA" id="ARBA00022723"/>
    </source>
</evidence>
<dbReference type="RefSeq" id="WP_128643766.1">
    <property type="nucleotide sequence ID" value="NZ_CP008950.1"/>
</dbReference>
<dbReference type="Pfam" id="PF02467">
    <property type="entry name" value="Whib"/>
    <property type="match status" value="1"/>
</dbReference>
<keyword evidence="11" id="KW-0963">Cytoplasm</keyword>
<comment type="function">
    <text evidence="11">Acts as a transcriptional regulator. Probably redox-responsive. The apo- but not holo-form probably binds DNA.</text>
</comment>
<dbReference type="GO" id="GO:0045454">
    <property type="term" value="P:cell redox homeostasis"/>
    <property type="evidence" value="ECO:0007669"/>
    <property type="project" value="TreeGrafter"/>
</dbReference>
<dbReference type="InterPro" id="IPR003482">
    <property type="entry name" value="Whib"/>
</dbReference>